<dbReference type="NCBIfam" id="NF006159">
    <property type="entry name" value="PRK08303.1"/>
    <property type="match status" value="1"/>
</dbReference>
<dbReference type="OrthoDB" id="63584at2"/>
<dbReference type="EMBL" id="FMTT01000010">
    <property type="protein sequence ID" value="SCW49897.1"/>
    <property type="molecule type" value="Genomic_DNA"/>
</dbReference>
<evidence type="ECO:0000313" key="1">
    <source>
        <dbReference type="EMBL" id="SCW49897.1"/>
    </source>
</evidence>
<dbReference type="PANTHER" id="PTHR44147:SF2">
    <property type="entry name" value="DEHYDROGENASE_REDUCTASE SDR FAMILY MEMBER 1"/>
    <property type="match status" value="1"/>
</dbReference>
<proteinExistence type="predicted"/>
<dbReference type="AlphaFoldDB" id="A0A1G4QZN8"/>
<dbReference type="InterPro" id="IPR036291">
    <property type="entry name" value="NAD(P)-bd_dom_sf"/>
</dbReference>
<dbReference type="PANTHER" id="PTHR44147">
    <property type="entry name" value="DEHYDROGENASE/REDUCTASE SDR FAMILY MEMBER 1"/>
    <property type="match status" value="1"/>
</dbReference>
<dbReference type="Gene3D" id="3.40.50.720">
    <property type="entry name" value="NAD(P)-binding Rossmann-like Domain"/>
    <property type="match status" value="1"/>
</dbReference>
<organism evidence="1 2">
    <name type="scientific">Paenibacillus tianmuensis</name>
    <dbReference type="NCBI Taxonomy" id="624147"/>
    <lineage>
        <taxon>Bacteria</taxon>
        <taxon>Bacillati</taxon>
        <taxon>Bacillota</taxon>
        <taxon>Bacilli</taxon>
        <taxon>Bacillales</taxon>
        <taxon>Paenibacillaceae</taxon>
        <taxon>Paenibacillus</taxon>
    </lineage>
</organism>
<dbReference type="Proteomes" id="UP000198601">
    <property type="component" value="Unassembled WGS sequence"/>
</dbReference>
<keyword evidence="2" id="KW-1185">Reference proteome</keyword>
<dbReference type="InterPro" id="IPR002347">
    <property type="entry name" value="SDR_fam"/>
</dbReference>
<dbReference type="STRING" id="624147.SAMN04487970_101019"/>
<name>A0A1G4QZN8_9BACL</name>
<dbReference type="PRINTS" id="PR00081">
    <property type="entry name" value="GDHRDH"/>
</dbReference>
<dbReference type="RefSeq" id="WP_090670122.1">
    <property type="nucleotide sequence ID" value="NZ_FMTT01000010.1"/>
</dbReference>
<dbReference type="SUPFAM" id="SSF51735">
    <property type="entry name" value="NAD(P)-binding Rossmann-fold domains"/>
    <property type="match status" value="1"/>
</dbReference>
<reference evidence="2" key="1">
    <citation type="submission" date="2016-10" db="EMBL/GenBank/DDBJ databases">
        <authorList>
            <person name="Varghese N."/>
            <person name="Submissions S."/>
        </authorList>
    </citation>
    <scope>NUCLEOTIDE SEQUENCE [LARGE SCALE GENOMIC DNA]</scope>
    <source>
        <strain evidence="2">CGMCC 1.8946</strain>
    </source>
</reference>
<protein>
    <submittedName>
        <fullName evidence="1">NAD(P)-dependent dehydrogenase, short-chain alcohol dehydrogenase family</fullName>
    </submittedName>
</protein>
<dbReference type="Pfam" id="PF00106">
    <property type="entry name" value="adh_short"/>
    <property type="match status" value="1"/>
</dbReference>
<accession>A0A1G4QZN8</accession>
<sequence length="288" mass="31486">MDLQGKVAVVAGATRGAGRAIAVTLGEVGATVYCTGRSVRGQSSDLGRTETIEETAEMVTQAGGLGIAVQVDHTEEEQVRALFARIEAEQDGRLDILINDVWGGDMLTEWPLKFWEASLEKGRLLLERAVWSHILTSRYGVPLMVNRGAGIVIEVTDGENYQYRGNLFYSLAKTAGVHLAVGMAADFASRGLPITAVAVTPGFLRSEAMLDLFGVTEENWREGAAKDPHFIASETPYYVARAIRALICDPDVGRFAGQTLSSWGLSEVYDFVDLDGRRPHWGRYFRTI</sequence>
<gene>
    <name evidence="1" type="ORF">SAMN04487970_101019</name>
</gene>
<evidence type="ECO:0000313" key="2">
    <source>
        <dbReference type="Proteomes" id="UP000198601"/>
    </source>
</evidence>